<dbReference type="InterPro" id="IPR036005">
    <property type="entry name" value="Creatinase/aminopeptidase-like"/>
</dbReference>
<sequence length="400" mass="43511">MATTNGIHKSPALRHQPTFSSENIPSSEYQERIARIRDSIQAAGLAGLISFGDCWRGANVCYFTEFRPLDGVSDIANAIFFVGADTEPVLFVSKQCAAYASEVTTFNVCTFDEMQDGLQDFSKGRSGTLALAGEAYIPQNLYQRITAALGNMKLEPHPVLAEMKAIKTEREIALIRKASYLTDQAMEAIKETLADGQPHTERELALLADQRMLAGGAERTAYDSMVQSGPRSAFNLARPTDRVVQAGDLVMTDIGARYRGYCADGGRGFIYRSESAEQEKKDIVKAAAEAVEAGLNHGRPGMTASELNGFMQKALVKSGFEQYSSEARGHGTGHGTGMDPEEEAPWIGPGNKTVLKENMVFTLKATITVPGIGGLRTERIVRVTSSGLEALDVYPMELYW</sequence>
<keyword evidence="6" id="KW-1185">Reference proteome</keyword>
<proteinExistence type="predicted"/>
<reference evidence="5 6" key="1">
    <citation type="submission" date="2023-08" db="EMBL/GenBank/DDBJ databases">
        <title>Black Yeasts Isolated from many extreme environments.</title>
        <authorList>
            <person name="Coleine C."/>
            <person name="Stajich J.E."/>
            <person name="Selbmann L."/>
        </authorList>
    </citation>
    <scope>NUCLEOTIDE SEQUENCE [LARGE SCALE GENOMIC DNA]</scope>
    <source>
        <strain evidence="5 6">CCFEE 6328</strain>
    </source>
</reference>
<evidence type="ECO:0000313" key="5">
    <source>
        <dbReference type="EMBL" id="KAK5061907.1"/>
    </source>
</evidence>
<feature type="domain" description="Creatinase N-terminal" evidence="4">
    <location>
        <begin position="32"/>
        <end position="157"/>
    </location>
</feature>
<dbReference type="SUPFAM" id="SSF55920">
    <property type="entry name" value="Creatinase/aminopeptidase"/>
    <property type="match status" value="1"/>
</dbReference>
<dbReference type="InterPro" id="IPR000994">
    <property type="entry name" value="Pept_M24"/>
</dbReference>
<dbReference type="Pfam" id="PF00557">
    <property type="entry name" value="Peptidase_M24"/>
    <property type="match status" value="1"/>
</dbReference>
<dbReference type="Gene3D" id="3.90.230.10">
    <property type="entry name" value="Creatinase/methionine aminopeptidase superfamily"/>
    <property type="match status" value="1"/>
</dbReference>
<feature type="domain" description="Peptidase M24" evidence="3">
    <location>
        <begin position="174"/>
        <end position="384"/>
    </location>
</feature>
<evidence type="ECO:0000256" key="1">
    <source>
        <dbReference type="ARBA" id="ARBA00020658"/>
    </source>
</evidence>
<dbReference type="SUPFAM" id="SSF53092">
    <property type="entry name" value="Creatinase/prolidase N-terminal domain"/>
    <property type="match status" value="1"/>
</dbReference>
<dbReference type="InterPro" id="IPR050659">
    <property type="entry name" value="Peptidase_M24B"/>
</dbReference>
<dbReference type="EMBL" id="JAVRRF010000009">
    <property type="protein sequence ID" value="KAK5061907.1"/>
    <property type="molecule type" value="Genomic_DNA"/>
</dbReference>
<comment type="caution">
    <text evidence="5">The sequence shown here is derived from an EMBL/GenBank/DDBJ whole genome shotgun (WGS) entry which is preliminary data.</text>
</comment>
<dbReference type="PANTHER" id="PTHR46112">
    <property type="entry name" value="AMINOPEPTIDASE"/>
    <property type="match status" value="1"/>
</dbReference>
<dbReference type="Pfam" id="PF01321">
    <property type="entry name" value="Creatinase_N"/>
    <property type="match status" value="1"/>
</dbReference>
<gene>
    <name evidence="5" type="ORF">LTR69_005091</name>
</gene>
<dbReference type="InterPro" id="IPR029149">
    <property type="entry name" value="Creatin/AminoP/Spt16_N"/>
</dbReference>
<dbReference type="PANTHER" id="PTHR46112:SF2">
    <property type="entry name" value="XAA-PRO AMINOPEPTIDASE P-RELATED"/>
    <property type="match status" value="1"/>
</dbReference>
<feature type="region of interest" description="Disordered" evidence="2">
    <location>
        <begin position="1"/>
        <end position="24"/>
    </location>
</feature>
<dbReference type="InterPro" id="IPR000587">
    <property type="entry name" value="Creatinase_N"/>
</dbReference>
<accession>A0ABR0JEX8</accession>
<evidence type="ECO:0000313" key="6">
    <source>
        <dbReference type="Proteomes" id="UP001345691"/>
    </source>
</evidence>
<organism evidence="5 6">
    <name type="scientific">Exophiala sideris</name>
    <dbReference type="NCBI Taxonomy" id="1016849"/>
    <lineage>
        <taxon>Eukaryota</taxon>
        <taxon>Fungi</taxon>
        <taxon>Dikarya</taxon>
        <taxon>Ascomycota</taxon>
        <taxon>Pezizomycotina</taxon>
        <taxon>Eurotiomycetes</taxon>
        <taxon>Chaetothyriomycetidae</taxon>
        <taxon>Chaetothyriales</taxon>
        <taxon>Herpotrichiellaceae</taxon>
        <taxon>Exophiala</taxon>
    </lineage>
</organism>
<name>A0ABR0JEX8_9EURO</name>
<protein>
    <recommendedName>
        <fullName evidence="1">Probable Xaa-Pro aminopeptidase P</fullName>
    </recommendedName>
</protein>
<dbReference type="Proteomes" id="UP001345691">
    <property type="component" value="Unassembled WGS sequence"/>
</dbReference>
<feature type="region of interest" description="Disordered" evidence="2">
    <location>
        <begin position="328"/>
        <end position="347"/>
    </location>
</feature>
<dbReference type="Gene3D" id="3.40.350.10">
    <property type="entry name" value="Creatinase/prolidase N-terminal domain"/>
    <property type="match status" value="1"/>
</dbReference>
<evidence type="ECO:0000259" key="3">
    <source>
        <dbReference type="Pfam" id="PF00557"/>
    </source>
</evidence>
<evidence type="ECO:0000259" key="4">
    <source>
        <dbReference type="Pfam" id="PF01321"/>
    </source>
</evidence>
<evidence type="ECO:0000256" key="2">
    <source>
        <dbReference type="SAM" id="MobiDB-lite"/>
    </source>
</evidence>